<keyword evidence="3" id="KW-1185">Reference proteome</keyword>
<gene>
    <name evidence="2" type="ORF">ACH4OY_25260</name>
</gene>
<reference evidence="2 3" key="1">
    <citation type="submission" date="2024-10" db="EMBL/GenBank/DDBJ databases">
        <title>The Natural Products Discovery Center: Release of the First 8490 Sequenced Strains for Exploring Actinobacteria Biosynthetic Diversity.</title>
        <authorList>
            <person name="Kalkreuter E."/>
            <person name="Kautsar S.A."/>
            <person name="Yang D."/>
            <person name="Bader C.D."/>
            <person name="Teijaro C.N."/>
            <person name="Fluegel L."/>
            <person name="Davis C.M."/>
            <person name="Simpson J.R."/>
            <person name="Lauterbach L."/>
            <person name="Steele A.D."/>
            <person name="Gui C."/>
            <person name="Meng S."/>
            <person name="Li G."/>
            <person name="Viehrig K."/>
            <person name="Ye F."/>
            <person name="Su P."/>
            <person name="Kiefer A.F."/>
            <person name="Nichols A."/>
            <person name="Cepeda A.J."/>
            <person name="Yan W."/>
            <person name="Fan B."/>
            <person name="Jiang Y."/>
            <person name="Adhikari A."/>
            <person name="Zheng C.-J."/>
            <person name="Schuster L."/>
            <person name="Cowan T.M."/>
            <person name="Smanski M.J."/>
            <person name="Chevrette M.G."/>
            <person name="De Carvalho L.P.S."/>
            <person name="Shen B."/>
        </authorList>
    </citation>
    <scope>NUCLEOTIDE SEQUENCE [LARGE SCALE GENOMIC DNA]</scope>
    <source>
        <strain evidence="2 3">NPDC021253</strain>
    </source>
</reference>
<comment type="caution">
    <text evidence="2">The sequence shown here is derived from an EMBL/GenBank/DDBJ whole genome shotgun (WGS) entry which is preliminary data.</text>
</comment>
<dbReference type="RefSeq" id="WP_396683658.1">
    <property type="nucleotide sequence ID" value="NZ_JBIRPU010000023.1"/>
</dbReference>
<feature type="region of interest" description="Disordered" evidence="1">
    <location>
        <begin position="41"/>
        <end position="67"/>
    </location>
</feature>
<evidence type="ECO:0000313" key="2">
    <source>
        <dbReference type="EMBL" id="MFI0795963.1"/>
    </source>
</evidence>
<proteinExistence type="predicted"/>
<organism evidence="2 3">
    <name type="scientific">Micromonospora rubida</name>
    <dbReference type="NCBI Taxonomy" id="2697657"/>
    <lineage>
        <taxon>Bacteria</taxon>
        <taxon>Bacillati</taxon>
        <taxon>Actinomycetota</taxon>
        <taxon>Actinomycetes</taxon>
        <taxon>Micromonosporales</taxon>
        <taxon>Micromonosporaceae</taxon>
        <taxon>Micromonospora</taxon>
    </lineage>
</organism>
<dbReference type="EMBL" id="JBIRPU010000023">
    <property type="protein sequence ID" value="MFI0795963.1"/>
    <property type="molecule type" value="Genomic_DNA"/>
</dbReference>
<evidence type="ECO:0000313" key="3">
    <source>
        <dbReference type="Proteomes" id="UP001611075"/>
    </source>
</evidence>
<dbReference type="Proteomes" id="UP001611075">
    <property type="component" value="Unassembled WGS sequence"/>
</dbReference>
<accession>A0ABW7SQH3</accession>
<name>A0ABW7SQH3_9ACTN</name>
<feature type="region of interest" description="Disordered" evidence="1">
    <location>
        <begin position="1"/>
        <end position="27"/>
    </location>
</feature>
<protein>
    <submittedName>
        <fullName evidence="2">Uncharacterized protein</fullName>
    </submittedName>
</protein>
<feature type="compositionally biased region" description="Gly residues" evidence="1">
    <location>
        <begin position="55"/>
        <end position="67"/>
    </location>
</feature>
<sequence length="67" mass="6641">MSIRELTTEQVPARRAGRQLLGRPTGLDAERERVRAWLAGDVAGGAGPSDAAGGRASGGAAVGAGNA</sequence>
<evidence type="ECO:0000256" key="1">
    <source>
        <dbReference type="SAM" id="MobiDB-lite"/>
    </source>
</evidence>